<dbReference type="EMBL" id="LS483466">
    <property type="protein sequence ID" value="SQI19961.1"/>
    <property type="molecule type" value="Genomic_DNA"/>
</dbReference>
<organism evidence="1 5">
    <name type="scientific">Salmonella enterica subsp. arizonae</name>
    <dbReference type="NCBI Taxonomy" id="59203"/>
    <lineage>
        <taxon>Bacteria</taxon>
        <taxon>Pseudomonadati</taxon>
        <taxon>Pseudomonadota</taxon>
        <taxon>Gammaproteobacteria</taxon>
        <taxon>Enterobacterales</taxon>
        <taxon>Enterobacteriaceae</taxon>
        <taxon>Salmonella</taxon>
    </lineage>
</organism>
<dbReference type="Proteomes" id="UP000254124">
    <property type="component" value="Unassembled WGS sequence"/>
</dbReference>
<evidence type="ECO:0000313" key="3">
    <source>
        <dbReference type="EMBL" id="SUG31211.1"/>
    </source>
</evidence>
<gene>
    <name evidence="2" type="ORF">NCTC7295_00506</name>
    <name evidence="4" type="ORF">NCTC7303_02953</name>
    <name evidence="3" type="ORF">NCTC7304_00580</name>
    <name evidence="1" type="ORF">NCTC7307_00524</name>
</gene>
<protein>
    <submittedName>
        <fullName evidence="1">Uncharacterized protein</fullName>
    </submittedName>
</protein>
<reference evidence="5 6" key="1">
    <citation type="submission" date="2018-06" db="EMBL/GenBank/DDBJ databases">
        <authorList>
            <consortium name="Pathogen Informatics"/>
            <person name="Doyle S."/>
        </authorList>
    </citation>
    <scope>NUCLEOTIDE SEQUENCE [LARGE SCALE GENOMIC DNA]</scope>
    <source>
        <strain evidence="2 6">NCTC7295</strain>
        <strain evidence="4 8">NCTC7303</strain>
        <strain evidence="3 7">NCTC7304</strain>
        <strain evidence="1 5">NCTC7307</strain>
    </source>
</reference>
<dbReference type="Proteomes" id="UP000254762">
    <property type="component" value="Unassembled WGS sequence"/>
</dbReference>
<evidence type="ECO:0000313" key="1">
    <source>
        <dbReference type="EMBL" id="SQI19961.1"/>
    </source>
</evidence>
<dbReference type="Proteomes" id="UP000255443">
    <property type="component" value="Unassembled WGS sequence"/>
</dbReference>
<name>A0A2X4SYG7_SALER</name>
<proteinExistence type="predicted"/>
<dbReference type="AlphaFoldDB" id="A0A2X4SYG7"/>
<sequence>MENIDISGEGRITELKTYRLKKASEDASVYRLIMMAIKSAFYNNKEYWHEEDS</sequence>
<dbReference type="EMBL" id="UGWZ01000001">
    <property type="protein sequence ID" value="SUG12954.1"/>
    <property type="molecule type" value="Genomic_DNA"/>
</dbReference>
<dbReference type="EMBL" id="UGXD01000002">
    <property type="protein sequence ID" value="SUG31211.1"/>
    <property type="molecule type" value="Genomic_DNA"/>
</dbReference>
<dbReference type="Proteomes" id="UP000248731">
    <property type="component" value="Chromosome 1"/>
</dbReference>
<keyword evidence="5" id="KW-1185">Reference proteome</keyword>
<evidence type="ECO:0000313" key="6">
    <source>
        <dbReference type="Proteomes" id="UP000254124"/>
    </source>
</evidence>
<evidence type="ECO:0000313" key="5">
    <source>
        <dbReference type="Proteomes" id="UP000248731"/>
    </source>
</evidence>
<dbReference type="EMBL" id="UGXC01000003">
    <property type="protein sequence ID" value="SUG50652.1"/>
    <property type="molecule type" value="Genomic_DNA"/>
</dbReference>
<evidence type="ECO:0000313" key="2">
    <source>
        <dbReference type="EMBL" id="SUG12954.1"/>
    </source>
</evidence>
<evidence type="ECO:0000313" key="4">
    <source>
        <dbReference type="EMBL" id="SUG50652.1"/>
    </source>
</evidence>
<evidence type="ECO:0000313" key="8">
    <source>
        <dbReference type="Proteomes" id="UP000255443"/>
    </source>
</evidence>
<accession>A0A2X4SYG7</accession>
<evidence type="ECO:0000313" key="7">
    <source>
        <dbReference type="Proteomes" id="UP000254762"/>
    </source>
</evidence>